<dbReference type="Proteomes" id="UP000179266">
    <property type="component" value="Unassembled WGS sequence"/>
</dbReference>
<name>A0A1F7RRV9_9BACT</name>
<proteinExistence type="predicted"/>
<evidence type="ECO:0000313" key="1">
    <source>
        <dbReference type="EMBL" id="OGL44282.1"/>
    </source>
</evidence>
<organism evidence="1 2">
    <name type="scientific">Candidatus Schekmanbacteria bacterium RBG_13_48_7</name>
    <dbReference type="NCBI Taxonomy" id="1817878"/>
    <lineage>
        <taxon>Bacteria</taxon>
        <taxon>Candidatus Schekmaniibacteriota</taxon>
    </lineage>
</organism>
<dbReference type="AlphaFoldDB" id="A0A1F7RRV9"/>
<reference evidence="1 2" key="1">
    <citation type="journal article" date="2016" name="Nat. Commun.">
        <title>Thousands of microbial genomes shed light on interconnected biogeochemical processes in an aquifer system.</title>
        <authorList>
            <person name="Anantharaman K."/>
            <person name="Brown C.T."/>
            <person name="Hug L.A."/>
            <person name="Sharon I."/>
            <person name="Castelle C.J."/>
            <person name="Probst A.J."/>
            <person name="Thomas B.C."/>
            <person name="Singh A."/>
            <person name="Wilkins M.J."/>
            <person name="Karaoz U."/>
            <person name="Brodie E.L."/>
            <person name="Williams K.H."/>
            <person name="Hubbard S.S."/>
            <person name="Banfield J.F."/>
        </authorList>
    </citation>
    <scope>NUCLEOTIDE SEQUENCE [LARGE SCALE GENOMIC DNA]</scope>
</reference>
<gene>
    <name evidence="1" type="ORF">A2161_04830</name>
</gene>
<dbReference type="EMBL" id="MGDD01000231">
    <property type="protein sequence ID" value="OGL44282.1"/>
    <property type="molecule type" value="Genomic_DNA"/>
</dbReference>
<comment type="caution">
    <text evidence="1">The sequence shown here is derived from an EMBL/GenBank/DDBJ whole genome shotgun (WGS) entry which is preliminary data.</text>
</comment>
<sequence length="74" mass="8396">MQYSLWGQVFQPAICAREYLGFLASPHFSTGICHEIIKLPLIARRATEAPGNELKHVEEDEGAQRSMVVEIKWP</sequence>
<protein>
    <submittedName>
        <fullName evidence="1">Uncharacterized protein</fullName>
    </submittedName>
</protein>
<accession>A0A1F7RRV9</accession>
<evidence type="ECO:0000313" key="2">
    <source>
        <dbReference type="Proteomes" id="UP000179266"/>
    </source>
</evidence>